<dbReference type="InterPro" id="IPR027359">
    <property type="entry name" value="Volt_channel_dom_sf"/>
</dbReference>
<dbReference type="PANTHER" id="PTHR10110:SF86">
    <property type="entry name" value="SODIUM_HYDROGEN EXCHANGER 7"/>
    <property type="match status" value="1"/>
</dbReference>
<feature type="region of interest" description="Disordered" evidence="10">
    <location>
        <begin position="1240"/>
        <end position="1260"/>
    </location>
</feature>
<feature type="compositionally biased region" description="Basic and acidic residues" evidence="10">
    <location>
        <begin position="1573"/>
        <end position="1591"/>
    </location>
</feature>
<dbReference type="GO" id="GO:0098719">
    <property type="term" value="P:sodium ion import across plasma membrane"/>
    <property type="evidence" value="ECO:0007669"/>
    <property type="project" value="TreeGrafter"/>
</dbReference>
<accession>V4ANS2</accession>
<reference evidence="13 14" key="1">
    <citation type="journal article" date="2013" name="Nature">
        <title>Insights into bilaterian evolution from three spiralian genomes.</title>
        <authorList>
            <person name="Simakov O."/>
            <person name="Marletaz F."/>
            <person name="Cho S.J."/>
            <person name="Edsinger-Gonzales E."/>
            <person name="Havlak P."/>
            <person name="Hellsten U."/>
            <person name="Kuo D.H."/>
            <person name="Larsson T."/>
            <person name="Lv J."/>
            <person name="Arendt D."/>
            <person name="Savage R."/>
            <person name="Osoegawa K."/>
            <person name="de Jong P."/>
            <person name="Grimwood J."/>
            <person name="Chapman J.A."/>
            <person name="Shapiro H."/>
            <person name="Aerts A."/>
            <person name="Otillar R.P."/>
            <person name="Terry A.Y."/>
            <person name="Boore J.L."/>
            <person name="Grigoriev I.V."/>
            <person name="Lindberg D.R."/>
            <person name="Seaver E.C."/>
            <person name="Weisblat D.A."/>
            <person name="Putnam N.H."/>
            <person name="Rokhsar D.S."/>
        </authorList>
    </citation>
    <scope>NUCLEOTIDE SEQUENCE [LARGE SCALE GENOMIC DNA]</scope>
</reference>
<feature type="transmembrane region" description="Helical" evidence="11">
    <location>
        <begin position="122"/>
        <end position="145"/>
    </location>
</feature>
<feature type="transmembrane region" description="Helical" evidence="11">
    <location>
        <begin position="340"/>
        <end position="365"/>
    </location>
</feature>
<evidence type="ECO:0000256" key="6">
    <source>
        <dbReference type="ARBA" id="ARBA00023053"/>
    </source>
</evidence>
<dbReference type="STRING" id="225164.V4ANS2"/>
<dbReference type="GO" id="GO:0015386">
    <property type="term" value="F:potassium:proton antiporter activity"/>
    <property type="evidence" value="ECO:0007669"/>
    <property type="project" value="TreeGrafter"/>
</dbReference>
<feature type="transmembrane region" description="Helical" evidence="11">
    <location>
        <begin position="29"/>
        <end position="50"/>
    </location>
</feature>
<name>V4ANS2_LOTGI</name>
<feature type="transmembrane region" description="Helical" evidence="11">
    <location>
        <begin position="691"/>
        <end position="710"/>
    </location>
</feature>
<keyword evidence="4 11" id="KW-0812">Transmembrane</keyword>
<evidence type="ECO:0000256" key="9">
    <source>
        <dbReference type="ARBA" id="ARBA00023201"/>
    </source>
</evidence>
<dbReference type="PROSITE" id="PS50042">
    <property type="entry name" value="CNMP_BINDING_3"/>
    <property type="match status" value="1"/>
</dbReference>
<evidence type="ECO:0000256" key="5">
    <source>
        <dbReference type="ARBA" id="ARBA00022989"/>
    </source>
</evidence>
<protein>
    <recommendedName>
        <fullName evidence="12">Cyclic nucleotide-binding domain-containing protein</fullName>
    </recommendedName>
</protein>
<dbReference type="GO" id="GO:0005886">
    <property type="term" value="C:plasma membrane"/>
    <property type="evidence" value="ECO:0007669"/>
    <property type="project" value="UniProtKB-SubCell"/>
</dbReference>
<feature type="transmembrane region" description="Helical" evidence="11">
    <location>
        <begin position="223"/>
        <end position="245"/>
    </location>
</feature>
<dbReference type="Pfam" id="PF00027">
    <property type="entry name" value="cNMP_binding"/>
    <property type="match status" value="1"/>
</dbReference>
<dbReference type="OMA" id="RVVTFDC"/>
<dbReference type="InterPro" id="IPR006153">
    <property type="entry name" value="Cation/H_exchanger_TM"/>
</dbReference>
<feature type="compositionally biased region" description="Basic and acidic residues" evidence="10">
    <location>
        <begin position="1303"/>
        <end position="1316"/>
    </location>
</feature>
<feature type="region of interest" description="Disordered" evidence="10">
    <location>
        <begin position="1360"/>
        <end position="1387"/>
    </location>
</feature>
<dbReference type="InterPro" id="IPR018422">
    <property type="entry name" value="Cation/H_exchanger_CPA1"/>
</dbReference>
<feature type="transmembrane region" description="Helical" evidence="11">
    <location>
        <begin position="93"/>
        <end position="110"/>
    </location>
</feature>
<feature type="region of interest" description="Disordered" evidence="10">
    <location>
        <begin position="1555"/>
        <end position="1619"/>
    </location>
</feature>
<dbReference type="SUPFAM" id="SSF81324">
    <property type="entry name" value="Voltage-gated potassium channels"/>
    <property type="match status" value="1"/>
</dbReference>
<organism evidence="13 14">
    <name type="scientific">Lottia gigantea</name>
    <name type="common">Giant owl limpet</name>
    <dbReference type="NCBI Taxonomy" id="225164"/>
    <lineage>
        <taxon>Eukaryota</taxon>
        <taxon>Metazoa</taxon>
        <taxon>Spiralia</taxon>
        <taxon>Lophotrochozoa</taxon>
        <taxon>Mollusca</taxon>
        <taxon>Gastropoda</taxon>
        <taxon>Patellogastropoda</taxon>
        <taxon>Lottioidea</taxon>
        <taxon>Lottiidae</taxon>
        <taxon>Lottia</taxon>
    </lineage>
</organism>
<sequence length="1619" mass="182420">MAPEWQLNMTEDNHRDDGGVHYEHDKGPVAAVVLFIFCSCALGALVRQVVESIPVKLPYTVLLLLLGVLFGLISKNVPSVHEYANIVETDPHIILHTFLPVLIFESAFAMEVHTFKRTFFQVLLLAVPGLALSSFLVCIMSRYLFTYEWSWTIGMMFGSILSATDPVAVVAILREVGASKQLSMVIEGESLLNDGAAIVFFNIFLTLCTSEVGLTGSDMVLTFLRVAVGGPAFGLVMAKITLFWLSRIFNDCLSEITITLASTYLTYYIGEQFLGVSGVLAVVVLGVVMSGKKTSISPEVEAFLHRFWETLAYLANTLIFILVGVVISEKAIFRIHGIDWFYMFALYFGLQVIRGLVIALFSPILRRIGYGMTWQEGIIMTWGGLRGAVGLALGLLVWEQELLDLENVRLKVLIHVSGIVFLTLLINATTVPHVLKILGMNDVSPAKRMAMASALRYLEELRQKTFNMLKTDRFLADADWDMVEKSCQIIDPYRITDEDIVLEDSMDIRPNAICPDCDACLPSQPTRKELREMTNEAILRFLKAEKLSYWRQFVQGMLSREAVRKLQECTEVAADKKGKFIEVDEIKKLWEVPEYLLKIKRYLKSVIRFVPVKVYNYKYLKALYHITNTKAFHIFIYCIIVLDTISSSLSIVALYDIDWLNYRHIMGAFNVVFVIIYLMEVIIKLICQRRFFFTVVWQILGLLVVLHGIVDAVLQFTLEPYNIDNSPNTVYRNVLVVMISIRSIRLLRLIEPLLPTILLLVKTRISLHLSNGYDLGRGFVSGEEEVRKLIDHMVDNRDIAKQLKHHCDASKLDVIRCLGLLQKNHPDIALSVKTRQAIRSVLNNLRDGINELHEDGVLVETEREKLRKMVEVQMKKLLTAPPSMPLPPPEKLLNNVTWLQNDEKLIDYFKNCAQLVSYDYGDVILNEGDPSQGIYIIVSGLVRLETTRSRTRSSTSATTLFENKLMDFLTTGNIIGEMGFLTHRSRMASVKCETAVQLLHISSEDMEKAFEEFVETEPSLEYRLWRVCASRLAVSVLMEQPDYQGWTKEKIKLRLENSYLVSGDENDTFTIDSGMADILLIHGYAHNAFTREPFVGPCYIPLTVLKLNLHTDKIAKPVILIIPSEMGPGIPSERRQSFHDVSSEHNHYLAAKLCLRHASVHRRESAVRGLNPSNNKKALSQRHSVAQFSGARKPSQVDIFGRRQSITSNASNKNQSVPLGKRMSTPACIETHNRERLISTGSDNAFNSPEHGRTSFSDIPGNRLLPTDIVPSRLASRRGSDVSHILPTIPQEDFEADSSSFKHTPDLTKADHELDKNTSNLTENESPQHLKPYHGRGLLKFDSNSQSSQLLFQRLRTLDMDPANSDSDSMREYDHPNNNSSSVEDNEMADTNSNYITKNNLTRAKGNYDPSEDYYNSWRVGGRKLSRFFSDTDRDDVISCSSTDSTVDSEPDDTEDEMHDEVHINLAAEDDDGKPHTQSRTSCSSILDDASMVKYANALMNNLNSADSHSSHRTRKTAMEAEAGSFILQNIEPDTKNDEAPSANDQAIEDSNEVVVGVENDLPPDLPTLTSEASRDVGDDQIHFVNETKDDNTEEEKSDSRDDAEDKDKEEIQGTVGPK</sequence>
<dbReference type="HOGENOM" id="CLU_003400_2_1_1"/>
<evidence type="ECO:0000256" key="11">
    <source>
        <dbReference type="SAM" id="Phobius"/>
    </source>
</evidence>
<dbReference type="SUPFAM" id="SSF51206">
    <property type="entry name" value="cAMP-binding domain-like"/>
    <property type="match status" value="1"/>
</dbReference>
<evidence type="ECO:0000256" key="8">
    <source>
        <dbReference type="ARBA" id="ARBA00023136"/>
    </source>
</evidence>
<evidence type="ECO:0000256" key="7">
    <source>
        <dbReference type="ARBA" id="ARBA00023065"/>
    </source>
</evidence>
<dbReference type="CTD" id="20238387"/>
<dbReference type="InterPro" id="IPR014710">
    <property type="entry name" value="RmlC-like_jellyroll"/>
</dbReference>
<keyword evidence="2" id="KW-0813">Transport</keyword>
<gene>
    <name evidence="13" type="ORF">LOTGIDRAFT_160411</name>
</gene>
<dbReference type="EMBL" id="KB201656">
    <property type="protein sequence ID" value="ESO95291.1"/>
    <property type="molecule type" value="Genomic_DNA"/>
</dbReference>
<keyword evidence="8 11" id="KW-0472">Membrane</keyword>
<dbReference type="CDD" id="cd00038">
    <property type="entry name" value="CAP_ED"/>
    <property type="match status" value="1"/>
</dbReference>
<dbReference type="PANTHER" id="PTHR10110">
    <property type="entry name" value="SODIUM/HYDROGEN EXCHANGER"/>
    <property type="match status" value="1"/>
</dbReference>
<comment type="subcellular location">
    <subcellularLocation>
        <location evidence="1">Cell membrane</location>
        <topology evidence="1">Multi-pass membrane protein</topology>
    </subcellularLocation>
</comment>
<keyword evidence="3" id="KW-1003">Cell membrane</keyword>
<dbReference type="GO" id="GO:0015385">
    <property type="term" value="F:sodium:proton antiporter activity"/>
    <property type="evidence" value="ECO:0007669"/>
    <property type="project" value="InterPro"/>
</dbReference>
<dbReference type="GeneID" id="20238387"/>
<keyword evidence="7" id="KW-0406">Ion transport</keyword>
<keyword evidence="6" id="KW-0915">Sodium</keyword>
<evidence type="ECO:0000313" key="14">
    <source>
        <dbReference type="Proteomes" id="UP000030746"/>
    </source>
</evidence>
<keyword evidence="9" id="KW-0739">Sodium transport</keyword>
<feature type="transmembrane region" description="Helical" evidence="11">
    <location>
        <begin position="310"/>
        <end position="328"/>
    </location>
</feature>
<feature type="compositionally biased region" description="Basic and acidic residues" evidence="10">
    <location>
        <begin position="1598"/>
        <end position="1612"/>
    </location>
</feature>
<dbReference type="Gene3D" id="1.20.120.350">
    <property type="entry name" value="Voltage-gated potassium channels. Chain C"/>
    <property type="match status" value="1"/>
</dbReference>
<dbReference type="Pfam" id="PF00999">
    <property type="entry name" value="Na_H_Exchanger"/>
    <property type="match status" value="1"/>
</dbReference>
<dbReference type="GO" id="GO:0051453">
    <property type="term" value="P:regulation of intracellular pH"/>
    <property type="evidence" value="ECO:0007669"/>
    <property type="project" value="TreeGrafter"/>
</dbReference>
<dbReference type="Gene3D" id="6.10.140.1330">
    <property type="match status" value="1"/>
</dbReference>
<feature type="transmembrane region" description="Helical" evidence="11">
    <location>
        <begin position="418"/>
        <end position="439"/>
    </location>
</feature>
<keyword evidence="5 11" id="KW-1133">Transmembrane helix</keyword>
<dbReference type="RefSeq" id="XP_009053808.1">
    <property type="nucleotide sequence ID" value="XM_009055560.1"/>
</dbReference>
<dbReference type="InterPro" id="IPR000595">
    <property type="entry name" value="cNMP-bd_dom"/>
</dbReference>
<evidence type="ECO:0000256" key="4">
    <source>
        <dbReference type="ARBA" id="ARBA00022692"/>
    </source>
</evidence>
<feature type="domain" description="Cyclic nucleotide-binding" evidence="12">
    <location>
        <begin position="918"/>
        <end position="1008"/>
    </location>
</feature>
<feature type="transmembrane region" description="Helical" evidence="11">
    <location>
        <begin position="57"/>
        <end position="73"/>
    </location>
</feature>
<evidence type="ECO:0000259" key="12">
    <source>
        <dbReference type="PROSITE" id="PS50042"/>
    </source>
</evidence>
<feature type="transmembrane region" description="Helical" evidence="11">
    <location>
        <begin position="634"/>
        <end position="655"/>
    </location>
</feature>
<evidence type="ECO:0000256" key="10">
    <source>
        <dbReference type="SAM" id="MobiDB-lite"/>
    </source>
</evidence>
<evidence type="ECO:0000313" key="13">
    <source>
        <dbReference type="EMBL" id="ESO95291.1"/>
    </source>
</evidence>
<keyword evidence="14" id="KW-1185">Reference proteome</keyword>
<feature type="transmembrane region" description="Helical" evidence="11">
    <location>
        <begin position="377"/>
        <end position="398"/>
    </location>
</feature>
<dbReference type="Proteomes" id="UP000030746">
    <property type="component" value="Unassembled WGS sequence"/>
</dbReference>
<dbReference type="Gene3D" id="2.60.120.10">
    <property type="entry name" value="Jelly Rolls"/>
    <property type="match status" value="1"/>
</dbReference>
<evidence type="ECO:0000256" key="3">
    <source>
        <dbReference type="ARBA" id="ARBA00022475"/>
    </source>
</evidence>
<feature type="transmembrane region" description="Helical" evidence="11">
    <location>
        <begin position="151"/>
        <end position="173"/>
    </location>
</feature>
<proteinExistence type="predicted"/>
<feature type="region of interest" description="Disordered" evidence="10">
    <location>
        <begin position="1291"/>
        <end position="1339"/>
    </location>
</feature>
<feature type="compositionally biased region" description="Polar residues" evidence="10">
    <location>
        <begin position="1376"/>
        <end position="1387"/>
    </location>
</feature>
<dbReference type="OrthoDB" id="441412at2759"/>
<evidence type="ECO:0000256" key="2">
    <source>
        <dbReference type="ARBA" id="ARBA00022448"/>
    </source>
</evidence>
<feature type="transmembrane region" description="Helical" evidence="11">
    <location>
        <begin position="661"/>
        <end position="679"/>
    </location>
</feature>
<evidence type="ECO:0000256" key="1">
    <source>
        <dbReference type="ARBA" id="ARBA00004651"/>
    </source>
</evidence>
<feature type="compositionally biased region" description="Polar residues" evidence="10">
    <location>
        <begin position="1317"/>
        <end position="1327"/>
    </location>
</feature>
<dbReference type="KEGG" id="lgi:LOTGIDRAFT_160411"/>
<feature type="transmembrane region" description="Helical" evidence="11">
    <location>
        <begin position="265"/>
        <end position="289"/>
    </location>
</feature>
<dbReference type="InterPro" id="IPR018490">
    <property type="entry name" value="cNMP-bd_dom_sf"/>
</dbReference>